<feature type="transmembrane region" description="Helical" evidence="1">
    <location>
        <begin position="37"/>
        <end position="55"/>
    </location>
</feature>
<name>A0A6C0DYR4_9ZZZZ</name>
<dbReference type="EMBL" id="MN739688">
    <property type="protein sequence ID" value="QHT21199.1"/>
    <property type="molecule type" value="Genomic_DNA"/>
</dbReference>
<keyword evidence="1" id="KW-0472">Membrane</keyword>
<reference evidence="2" key="1">
    <citation type="journal article" date="2020" name="Nature">
        <title>Giant virus diversity and host interactions through global metagenomics.</title>
        <authorList>
            <person name="Schulz F."/>
            <person name="Roux S."/>
            <person name="Paez-Espino D."/>
            <person name="Jungbluth S."/>
            <person name="Walsh D.A."/>
            <person name="Denef V.J."/>
            <person name="McMahon K.D."/>
            <person name="Konstantinidis K.T."/>
            <person name="Eloe-Fadrosh E.A."/>
            <person name="Kyrpides N.C."/>
            <person name="Woyke T."/>
        </authorList>
    </citation>
    <scope>NUCLEOTIDE SEQUENCE</scope>
    <source>
        <strain evidence="2">GVMAG-M-3300023174-92</strain>
    </source>
</reference>
<feature type="transmembrane region" description="Helical" evidence="1">
    <location>
        <begin position="6"/>
        <end position="30"/>
    </location>
</feature>
<feature type="transmembrane region" description="Helical" evidence="1">
    <location>
        <begin position="61"/>
        <end position="84"/>
    </location>
</feature>
<sequence length="112" mass="13084">MSETNLIFFRGAVLLIHFLYLAAFFGVVLINERYVQNFSTVVQFGVCLFLIYRFFPYYRTTYVLTALDVSVIFFCATFMLLNVVAIEFYSAFLKGSFVDEIRLPIRVDKIQN</sequence>
<organism evidence="2">
    <name type="scientific">viral metagenome</name>
    <dbReference type="NCBI Taxonomy" id="1070528"/>
    <lineage>
        <taxon>unclassified sequences</taxon>
        <taxon>metagenomes</taxon>
        <taxon>organismal metagenomes</taxon>
    </lineage>
</organism>
<proteinExistence type="predicted"/>
<evidence type="ECO:0000313" key="2">
    <source>
        <dbReference type="EMBL" id="QHT21199.1"/>
    </source>
</evidence>
<accession>A0A6C0DYR4</accession>
<keyword evidence="1" id="KW-0812">Transmembrane</keyword>
<dbReference type="AlphaFoldDB" id="A0A6C0DYR4"/>
<evidence type="ECO:0000256" key="1">
    <source>
        <dbReference type="SAM" id="Phobius"/>
    </source>
</evidence>
<keyword evidence="1" id="KW-1133">Transmembrane helix</keyword>
<protein>
    <submittedName>
        <fullName evidence="2">Uncharacterized protein</fullName>
    </submittedName>
</protein>